<evidence type="ECO:0000256" key="5">
    <source>
        <dbReference type="ARBA" id="ARBA00022605"/>
    </source>
</evidence>
<evidence type="ECO:0000256" key="2">
    <source>
        <dbReference type="ARBA" id="ARBA00022448"/>
    </source>
</evidence>
<keyword evidence="2" id="KW-0813">Transport</keyword>
<dbReference type="GO" id="GO:0009675">
    <property type="term" value="F:high-affinity sulfate:proton symporter activity"/>
    <property type="evidence" value="ECO:0007669"/>
    <property type="project" value="TreeGrafter"/>
</dbReference>
<evidence type="ECO:0008006" key="13">
    <source>
        <dbReference type="Google" id="ProtNLM"/>
    </source>
</evidence>
<feature type="transmembrane region" description="Helical" evidence="10">
    <location>
        <begin position="137"/>
        <end position="157"/>
    </location>
</feature>
<accession>A0A428ZR92</accession>
<keyword evidence="3" id="KW-1003">Cell membrane</keyword>
<evidence type="ECO:0000256" key="7">
    <source>
        <dbReference type="ARBA" id="ARBA00022989"/>
    </source>
</evidence>
<feature type="transmembrane region" description="Helical" evidence="10">
    <location>
        <begin position="163"/>
        <end position="188"/>
    </location>
</feature>
<dbReference type="GO" id="GO:0000103">
    <property type="term" value="P:sulfate assimilation"/>
    <property type="evidence" value="ECO:0007669"/>
    <property type="project" value="TreeGrafter"/>
</dbReference>
<dbReference type="AlphaFoldDB" id="A0A428ZR92"/>
<dbReference type="PANTHER" id="PTHR37468">
    <property type="entry name" value="SULFATE TRANSPORTER CYSZ"/>
    <property type="match status" value="1"/>
</dbReference>
<evidence type="ECO:0000313" key="11">
    <source>
        <dbReference type="EMBL" id="RSM90577.1"/>
    </source>
</evidence>
<reference evidence="11 12" key="1">
    <citation type="submission" date="2018-05" db="EMBL/GenBank/DDBJ databases">
        <title>Evolution of GPA BGCs.</title>
        <authorList>
            <person name="Waglechner N."/>
            <person name="Wright G.D."/>
        </authorList>
    </citation>
    <scope>NUCLEOTIDE SEQUENCE [LARGE SCALE GENOMIC DNA]</scope>
    <source>
        <strain evidence="11 12">A82846</strain>
    </source>
</reference>
<dbReference type="PANTHER" id="PTHR37468:SF1">
    <property type="entry name" value="SULFATE TRANSPORTER CYSZ"/>
    <property type="match status" value="1"/>
</dbReference>
<dbReference type="RefSeq" id="WP_037258254.1">
    <property type="nucleotide sequence ID" value="NZ_QHKI01000002.1"/>
</dbReference>
<organism evidence="11 12">
    <name type="scientific">Kibdelosporangium aridum</name>
    <dbReference type="NCBI Taxonomy" id="2030"/>
    <lineage>
        <taxon>Bacteria</taxon>
        <taxon>Bacillati</taxon>
        <taxon>Actinomycetota</taxon>
        <taxon>Actinomycetes</taxon>
        <taxon>Pseudonocardiales</taxon>
        <taxon>Pseudonocardiaceae</taxon>
        <taxon>Kibdelosporangium</taxon>
    </lineage>
</organism>
<dbReference type="GO" id="GO:0019344">
    <property type="term" value="P:cysteine biosynthetic process"/>
    <property type="evidence" value="ECO:0007669"/>
    <property type="project" value="TreeGrafter"/>
</dbReference>
<name>A0A428ZR92_KIBAR</name>
<dbReference type="EMBL" id="QHKI01000002">
    <property type="protein sequence ID" value="RSM90577.1"/>
    <property type="molecule type" value="Genomic_DNA"/>
</dbReference>
<sequence>MRDFVKGVGMFGQGLGILLRRPKLLLLGAIPAVLTTLLLLGGIAALVVWIDELATWVTPFADDWSTGWQTTVRIAAGVALFAAAISIALLSSTALTLAIGAPFYEYIAEKVEDDMGGVPNAVETPWWRLLGMGIRDGIILVLFSLLYTIPLFVAGFIPVFGQFVVPVLMALVAGWFLALELVGVPFYLRGMALKQRREHMRKRRMLALGLGVPASLLCAIPFLAIIVMPVAFVGGVLVAREVLQDSPAGQAHLNA</sequence>
<feature type="transmembrane region" description="Helical" evidence="10">
    <location>
        <begin position="208"/>
        <end position="232"/>
    </location>
</feature>
<evidence type="ECO:0000256" key="3">
    <source>
        <dbReference type="ARBA" id="ARBA00022475"/>
    </source>
</evidence>
<evidence type="ECO:0000256" key="1">
    <source>
        <dbReference type="ARBA" id="ARBA00004141"/>
    </source>
</evidence>
<keyword evidence="6 10" id="KW-0812">Transmembrane</keyword>
<keyword evidence="5" id="KW-0028">Amino-acid biosynthesis</keyword>
<dbReference type="InterPro" id="IPR059112">
    <property type="entry name" value="CysZ/EI24"/>
</dbReference>
<gene>
    <name evidence="11" type="ORF">DMH04_03690</name>
</gene>
<keyword evidence="7 10" id="KW-1133">Transmembrane helix</keyword>
<evidence type="ECO:0000256" key="9">
    <source>
        <dbReference type="ARBA" id="ARBA00023136"/>
    </source>
</evidence>
<evidence type="ECO:0000256" key="4">
    <source>
        <dbReference type="ARBA" id="ARBA00022519"/>
    </source>
</evidence>
<comment type="caution">
    <text evidence="11">The sequence shown here is derived from an EMBL/GenBank/DDBJ whole genome shotgun (WGS) entry which is preliminary data.</text>
</comment>
<feature type="transmembrane region" description="Helical" evidence="10">
    <location>
        <begin position="24"/>
        <end position="50"/>
    </location>
</feature>
<protein>
    <recommendedName>
        <fullName evidence="13">CysZ protein</fullName>
    </recommendedName>
</protein>
<keyword evidence="9 10" id="KW-0472">Membrane</keyword>
<evidence type="ECO:0000313" key="12">
    <source>
        <dbReference type="Proteomes" id="UP000287547"/>
    </source>
</evidence>
<feature type="transmembrane region" description="Helical" evidence="10">
    <location>
        <begin position="70"/>
        <end position="90"/>
    </location>
</feature>
<evidence type="ECO:0000256" key="10">
    <source>
        <dbReference type="SAM" id="Phobius"/>
    </source>
</evidence>
<dbReference type="InterPro" id="IPR050480">
    <property type="entry name" value="CysZ-like"/>
</dbReference>
<evidence type="ECO:0000256" key="8">
    <source>
        <dbReference type="ARBA" id="ARBA00023032"/>
    </source>
</evidence>
<proteinExistence type="predicted"/>
<keyword evidence="8" id="KW-0764">Sulfate transport</keyword>
<dbReference type="Proteomes" id="UP000287547">
    <property type="component" value="Unassembled WGS sequence"/>
</dbReference>
<dbReference type="Pfam" id="PF07264">
    <property type="entry name" value="EI24"/>
    <property type="match status" value="1"/>
</dbReference>
<evidence type="ECO:0000256" key="6">
    <source>
        <dbReference type="ARBA" id="ARBA00022692"/>
    </source>
</evidence>
<dbReference type="OrthoDB" id="3375053at2"/>
<dbReference type="GO" id="GO:0005886">
    <property type="term" value="C:plasma membrane"/>
    <property type="evidence" value="ECO:0007669"/>
    <property type="project" value="TreeGrafter"/>
</dbReference>
<comment type="subcellular location">
    <subcellularLocation>
        <location evidence="1">Membrane</location>
        <topology evidence="1">Multi-pass membrane protein</topology>
    </subcellularLocation>
</comment>
<keyword evidence="4" id="KW-0997">Cell inner membrane</keyword>